<gene>
    <name evidence="1" type="ORF">GCM10010302_06690</name>
</gene>
<evidence type="ECO:0000313" key="2">
    <source>
        <dbReference type="Proteomes" id="UP001501867"/>
    </source>
</evidence>
<organism evidence="1 2">
    <name type="scientific">Streptomyces polychromogenes</name>
    <dbReference type="NCBI Taxonomy" id="67342"/>
    <lineage>
        <taxon>Bacteria</taxon>
        <taxon>Bacillati</taxon>
        <taxon>Actinomycetota</taxon>
        <taxon>Actinomycetes</taxon>
        <taxon>Kitasatosporales</taxon>
        <taxon>Streptomycetaceae</taxon>
        <taxon>Streptomyces</taxon>
    </lineage>
</organism>
<evidence type="ECO:0000313" key="1">
    <source>
        <dbReference type="EMBL" id="GAA0271740.1"/>
    </source>
</evidence>
<keyword evidence="2" id="KW-1185">Reference proteome</keyword>
<protein>
    <submittedName>
        <fullName evidence="1">Uncharacterized protein</fullName>
    </submittedName>
</protein>
<dbReference type="EMBL" id="BAAABV010000005">
    <property type="protein sequence ID" value="GAA0271740.1"/>
    <property type="molecule type" value="Genomic_DNA"/>
</dbReference>
<accession>A0ABP3ENQ5</accession>
<proteinExistence type="predicted"/>
<dbReference type="Proteomes" id="UP001501867">
    <property type="component" value="Unassembled WGS sequence"/>
</dbReference>
<comment type="caution">
    <text evidence="1">The sequence shown here is derived from an EMBL/GenBank/DDBJ whole genome shotgun (WGS) entry which is preliminary data.</text>
</comment>
<name>A0ABP3ENQ5_9ACTN</name>
<sequence>MLGDFAASRFTLNLWTSGIPQPGTQPKQTLQWMAQAAQPTLPPDRAALPRTTA</sequence>
<reference evidence="2" key="1">
    <citation type="journal article" date="2019" name="Int. J. Syst. Evol. Microbiol.">
        <title>The Global Catalogue of Microorganisms (GCM) 10K type strain sequencing project: providing services to taxonomists for standard genome sequencing and annotation.</title>
        <authorList>
            <consortium name="The Broad Institute Genomics Platform"/>
            <consortium name="The Broad Institute Genome Sequencing Center for Infectious Disease"/>
            <person name="Wu L."/>
            <person name="Ma J."/>
        </authorList>
    </citation>
    <scope>NUCLEOTIDE SEQUENCE [LARGE SCALE GENOMIC DNA]</scope>
    <source>
        <strain evidence="2">JCM 4505</strain>
    </source>
</reference>